<dbReference type="InterPro" id="IPR014776">
    <property type="entry name" value="4pyrrole_Mease_sub2"/>
</dbReference>
<protein>
    <recommendedName>
        <fullName evidence="6">Ribosomal RNA small subunit methyltransferase I</fullName>
        <ecNumber evidence="6">2.1.1.198</ecNumber>
    </recommendedName>
    <alternativeName>
        <fullName evidence="6">16S rRNA 2'-O-ribose C1402 methyltransferase</fullName>
    </alternativeName>
    <alternativeName>
        <fullName evidence="6">rRNA (cytidine-2'-O-)-methyltransferase RsmI</fullName>
    </alternativeName>
</protein>
<dbReference type="InterPro" id="IPR018063">
    <property type="entry name" value="SAM_MeTrfase_RsmI_CS"/>
</dbReference>
<evidence type="ECO:0000256" key="6">
    <source>
        <dbReference type="HAMAP-Rule" id="MF_01877"/>
    </source>
</evidence>
<keyword evidence="3 6" id="KW-0489">Methyltransferase</keyword>
<dbReference type="NCBIfam" id="TIGR00096">
    <property type="entry name" value="16S rRNA (cytidine(1402)-2'-O)-methyltransferase"/>
    <property type="match status" value="1"/>
</dbReference>
<dbReference type="PANTHER" id="PTHR46111">
    <property type="entry name" value="RIBOSOMAL RNA SMALL SUBUNIT METHYLTRANSFERASE I"/>
    <property type="match status" value="1"/>
</dbReference>
<organism evidence="8 9">
    <name type="scientific">Candidatus Aquicultor primus</name>
    <dbReference type="NCBI Taxonomy" id="1797195"/>
    <lineage>
        <taxon>Bacteria</taxon>
        <taxon>Bacillati</taxon>
        <taxon>Actinomycetota</taxon>
        <taxon>Candidatus Aquicultoria</taxon>
        <taxon>Candidatus Aquicultorales</taxon>
        <taxon>Candidatus Aquicultoraceae</taxon>
        <taxon>Candidatus Aquicultor</taxon>
    </lineage>
</organism>
<dbReference type="AlphaFoldDB" id="A0A1F2UH83"/>
<evidence type="ECO:0000256" key="5">
    <source>
        <dbReference type="ARBA" id="ARBA00022691"/>
    </source>
</evidence>
<dbReference type="HAMAP" id="MF_01877">
    <property type="entry name" value="16SrRNA_methyltr_I"/>
    <property type="match status" value="1"/>
</dbReference>
<dbReference type="EC" id="2.1.1.198" evidence="6"/>
<dbReference type="GO" id="GO:0070677">
    <property type="term" value="F:rRNA (cytosine-2'-O-)-methyltransferase activity"/>
    <property type="evidence" value="ECO:0007669"/>
    <property type="project" value="UniProtKB-UniRule"/>
</dbReference>
<evidence type="ECO:0000256" key="4">
    <source>
        <dbReference type="ARBA" id="ARBA00022679"/>
    </source>
</evidence>
<feature type="domain" description="Tetrapyrrole methylase" evidence="7">
    <location>
        <begin position="5"/>
        <end position="204"/>
    </location>
</feature>
<evidence type="ECO:0000313" key="8">
    <source>
        <dbReference type="EMBL" id="OFW32399.1"/>
    </source>
</evidence>
<dbReference type="FunFam" id="3.40.1010.10:FF:000002">
    <property type="entry name" value="Ribosomal RNA small subunit methyltransferase I"/>
    <property type="match status" value="1"/>
</dbReference>
<sequence length="278" mass="30432">MENGKLYICATPIGNLEDITLRALRILNEADYIAAEDTRHTRKLLSHYDIHTRLTSYHEHNEAAKAGKLVAMMESGATVALVSDAGMPGISDPGHKLIKRCIDEGIVVEAVPGASSLITALVISGLPTDSFVFQGFMPRKKGERATLLAELTGQERTVILFESPRRVKATLEEIAAFDADRQVVVARELTKKFEQVLRGTTGEVLELLDATGIRGEIVLLIGPAKEKRPRIWAADDLRSAVVKLMNEGTPKKQAILEVAKDLGVGKRTVYESVKDIHT</sequence>
<comment type="catalytic activity">
    <reaction evidence="6">
        <text>cytidine(1402) in 16S rRNA + S-adenosyl-L-methionine = 2'-O-methylcytidine(1402) in 16S rRNA + S-adenosyl-L-homocysteine + H(+)</text>
        <dbReference type="Rhea" id="RHEA:42924"/>
        <dbReference type="Rhea" id="RHEA-COMP:10285"/>
        <dbReference type="Rhea" id="RHEA-COMP:10286"/>
        <dbReference type="ChEBI" id="CHEBI:15378"/>
        <dbReference type="ChEBI" id="CHEBI:57856"/>
        <dbReference type="ChEBI" id="CHEBI:59789"/>
        <dbReference type="ChEBI" id="CHEBI:74495"/>
        <dbReference type="ChEBI" id="CHEBI:82748"/>
        <dbReference type="EC" id="2.1.1.198"/>
    </reaction>
</comment>
<dbReference type="CDD" id="cd11648">
    <property type="entry name" value="RsmI"/>
    <property type="match status" value="1"/>
</dbReference>
<keyword evidence="1 6" id="KW-0963">Cytoplasm</keyword>
<reference evidence="8 9" key="1">
    <citation type="journal article" date="2016" name="Nat. Commun.">
        <title>Thousands of microbial genomes shed light on interconnected biogeochemical processes in an aquifer system.</title>
        <authorList>
            <person name="Anantharaman K."/>
            <person name="Brown C.T."/>
            <person name="Hug L.A."/>
            <person name="Sharon I."/>
            <person name="Castelle C.J."/>
            <person name="Probst A.J."/>
            <person name="Thomas B.C."/>
            <person name="Singh A."/>
            <person name="Wilkins M.J."/>
            <person name="Karaoz U."/>
            <person name="Brodie E.L."/>
            <person name="Williams K.H."/>
            <person name="Hubbard S.S."/>
            <person name="Banfield J.F."/>
        </authorList>
    </citation>
    <scope>NUCLEOTIDE SEQUENCE [LARGE SCALE GENOMIC DNA]</scope>
</reference>
<keyword evidence="2 6" id="KW-0698">rRNA processing</keyword>
<dbReference type="Gene3D" id="3.40.1010.10">
    <property type="entry name" value="Cobalt-precorrin-4 Transmethylase, Domain 1"/>
    <property type="match status" value="1"/>
</dbReference>
<evidence type="ECO:0000256" key="3">
    <source>
        <dbReference type="ARBA" id="ARBA00022603"/>
    </source>
</evidence>
<dbReference type="Pfam" id="PF00590">
    <property type="entry name" value="TP_methylase"/>
    <property type="match status" value="1"/>
</dbReference>
<dbReference type="PROSITE" id="PS01296">
    <property type="entry name" value="RSMI"/>
    <property type="match status" value="1"/>
</dbReference>
<dbReference type="InterPro" id="IPR035996">
    <property type="entry name" value="4pyrrol_Methylase_sf"/>
</dbReference>
<dbReference type="Proteomes" id="UP000178086">
    <property type="component" value="Unassembled WGS sequence"/>
</dbReference>
<keyword evidence="5 6" id="KW-0949">S-adenosyl-L-methionine</keyword>
<comment type="subcellular location">
    <subcellularLocation>
        <location evidence="6">Cytoplasm</location>
    </subcellularLocation>
</comment>
<dbReference type="GO" id="GO:0005737">
    <property type="term" value="C:cytoplasm"/>
    <property type="evidence" value="ECO:0007669"/>
    <property type="project" value="UniProtKB-SubCell"/>
</dbReference>
<comment type="caution">
    <text evidence="8">The sequence shown here is derived from an EMBL/GenBank/DDBJ whole genome shotgun (WGS) entry which is preliminary data.</text>
</comment>
<dbReference type="EMBL" id="MELI01000096">
    <property type="protein sequence ID" value="OFW32399.1"/>
    <property type="molecule type" value="Genomic_DNA"/>
</dbReference>
<accession>A0A1F2UH83</accession>
<comment type="similarity">
    <text evidence="6">Belongs to the methyltransferase superfamily. RsmI family.</text>
</comment>
<dbReference type="PIRSF" id="PIRSF005917">
    <property type="entry name" value="MTase_YraL"/>
    <property type="match status" value="1"/>
</dbReference>
<dbReference type="InterPro" id="IPR014777">
    <property type="entry name" value="4pyrrole_Mease_sub1"/>
</dbReference>
<evidence type="ECO:0000313" key="9">
    <source>
        <dbReference type="Proteomes" id="UP000178086"/>
    </source>
</evidence>
<keyword evidence="4 6" id="KW-0808">Transferase</keyword>
<dbReference type="Gene3D" id="3.30.950.10">
    <property type="entry name" value="Methyltransferase, Cobalt-precorrin-4 Transmethylase, Domain 2"/>
    <property type="match status" value="1"/>
</dbReference>
<evidence type="ECO:0000259" key="7">
    <source>
        <dbReference type="Pfam" id="PF00590"/>
    </source>
</evidence>
<name>A0A1F2UH83_9ACTN</name>
<proteinExistence type="inferred from homology"/>
<comment type="function">
    <text evidence="6">Catalyzes the 2'-O-methylation of the ribose of cytidine 1402 (C1402) in 16S rRNA.</text>
</comment>
<dbReference type="InterPro" id="IPR000878">
    <property type="entry name" value="4pyrrol_Mease"/>
</dbReference>
<gene>
    <name evidence="6" type="primary">rsmI</name>
    <name evidence="8" type="ORF">A2074_03490</name>
</gene>
<dbReference type="FunFam" id="3.30.950.10:FF:000002">
    <property type="entry name" value="Ribosomal RNA small subunit methyltransferase I"/>
    <property type="match status" value="1"/>
</dbReference>
<evidence type="ECO:0000256" key="1">
    <source>
        <dbReference type="ARBA" id="ARBA00022490"/>
    </source>
</evidence>
<dbReference type="InterPro" id="IPR008189">
    <property type="entry name" value="rRNA_ssu_MeTfrase_I"/>
</dbReference>
<dbReference type="SUPFAM" id="SSF53790">
    <property type="entry name" value="Tetrapyrrole methylase"/>
    <property type="match status" value="1"/>
</dbReference>
<evidence type="ECO:0000256" key="2">
    <source>
        <dbReference type="ARBA" id="ARBA00022552"/>
    </source>
</evidence>
<dbReference type="PANTHER" id="PTHR46111:SF1">
    <property type="entry name" value="RIBOSOMAL RNA SMALL SUBUNIT METHYLTRANSFERASE I"/>
    <property type="match status" value="1"/>
</dbReference>